<dbReference type="OrthoDB" id="76265at2759"/>
<evidence type="ECO:0000256" key="3">
    <source>
        <dbReference type="ARBA" id="ARBA00022896"/>
    </source>
</evidence>
<evidence type="ECO:0000256" key="5">
    <source>
        <dbReference type="ARBA" id="ARBA00023002"/>
    </source>
</evidence>
<feature type="domain" description="Fe2OG dioxygenase" evidence="7">
    <location>
        <begin position="229"/>
        <end position="333"/>
    </location>
</feature>
<proteinExistence type="predicted"/>
<comment type="caution">
    <text evidence="8">The sequence shown here is derived from an EMBL/GenBank/DDBJ whole genome shotgun (WGS) entry which is preliminary data.</text>
</comment>
<evidence type="ECO:0000256" key="6">
    <source>
        <dbReference type="ARBA" id="ARBA00023004"/>
    </source>
</evidence>
<evidence type="ECO:0000256" key="1">
    <source>
        <dbReference type="ARBA" id="ARBA00001961"/>
    </source>
</evidence>
<keyword evidence="6" id="KW-0408">Iron</keyword>
<keyword evidence="3" id="KW-0847">Vitamin C</keyword>
<dbReference type="InterPro" id="IPR051559">
    <property type="entry name" value="HIF_prolyl_hydroxylases"/>
</dbReference>
<accession>A0A8H7BLT5</accession>
<dbReference type="GO" id="GO:0031543">
    <property type="term" value="F:peptidyl-proline dioxygenase activity"/>
    <property type="evidence" value="ECO:0007669"/>
    <property type="project" value="TreeGrafter"/>
</dbReference>
<dbReference type="SMART" id="SM00702">
    <property type="entry name" value="P4Hc"/>
    <property type="match status" value="1"/>
</dbReference>
<organism evidence="8 9">
    <name type="scientific">Apophysomyces ossiformis</name>
    <dbReference type="NCBI Taxonomy" id="679940"/>
    <lineage>
        <taxon>Eukaryota</taxon>
        <taxon>Fungi</taxon>
        <taxon>Fungi incertae sedis</taxon>
        <taxon>Mucoromycota</taxon>
        <taxon>Mucoromycotina</taxon>
        <taxon>Mucoromycetes</taxon>
        <taxon>Mucorales</taxon>
        <taxon>Mucorineae</taxon>
        <taxon>Mucoraceae</taxon>
        <taxon>Apophysomyces</taxon>
    </lineage>
</organism>
<dbReference type="Gene3D" id="2.60.120.620">
    <property type="entry name" value="q2cbj1_9rhob like domain"/>
    <property type="match status" value="1"/>
</dbReference>
<reference evidence="8" key="1">
    <citation type="submission" date="2020-01" db="EMBL/GenBank/DDBJ databases">
        <title>Genome Sequencing of Three Apophysomyces-Like Fungal Strains Confirms a Novel Fungal Genus in the Mucoromycota with divergent Burkholderia-like Endosymbiotic Bacteria.</title>
        <authorList>
            <person name="Stajich J.E."/>
            <person name="Macias A.M."/>
            <person name="Carter-House D."/>
            <person name="Lovett B."/>
            <person name="Kasson L.R."/>
            <person name="Berry K."/>
            <person name="Grigoriev I."/>
            <person name="Chang Y."/>
            <person name="Spatafora J."/>
            <person name="Kasson M.T."/>
        </authorList>
    </citation>
    <scope>NUCLEOTIDE SEQUENCE</scope>
    <source>
        <strain evidence="8">NRRL A-21654</strain>
    </source>
</reference>
<keyword evidence="4" id="KW-0223">Dioxygenase</keyword>
<dbReference type="InterPro" id="IPR006620">
    <property type="entry name" value="Pro_4_hyd_alph"/>
</dbReference>
<evidence type="ECO:0000313" key="9">
    <source>
        <dbReference type="Proteomes" id="UP000605846"/>
    </source>
</evidence>
<keyword evidence="2" id="KW-0479">Metal-binding</keyword>
<dbReference type="Proteomes" id="UP000605846">
    <property type="component" value="Unassembled WGS sequence"/>
</dbReference>
<dbReference type="InterPro" id="IPR044862">
    <property type="entry name" value="Pro_4_hyd_alph_FE2OG_OXY"/>
</dbReference>
<sequence length="333" mass="38192">MEQGWADIELSKIRVQIFEWSLKKKPLLQATMASDGEALESRILRVAASSSQLPEFPDDKSDLPSDYEYDPNEEEEVEEFEEITENELLQYLDQQENPLNIAQRLFYNEVNTTQSQAKCADWHLHCLSPKAVEELYGHGWTVMDGLLNLDVLKGAREEAEQLRKQGLFCQASELKSDEEDPFRDVKARDDAIMWLDPASKTLPANLQKILSFIHGPLHHDLASMIQLKGRTEYQLAYYHPENARYERHRDAFPTDDPEDTHQRRVTAICYINPQWTPGDGGELKIFGRPDMTDAADRTIHPLLGRVVLFLSGVVDHAVLPASKERFALTAWMR</sequence>
<keyword evidence="5" id="KW-0560">Oxidoreductase</keyword>
<gene>
    <name evidence="8" type="ORF">EC973_003957</name>
</gene>
<comment type="cofactor">
    <cofactor evidence="1">
        <name>L-ascorbate</name>
        <dbReference type="ChEBI" id="CHEBI:38290"/>
    </cofactor>
</comment>
<dbReference type="AlphaFoldDB" id="A0A8H7BLT5"/>
<keyword evidence="9" id="KW-1185">Reference proteome</keyword>
<protein>
    <recommendedName>
        <fullName evidence="7">Fe2OG dioxygenase domain-containing protein</fullName>
    </recommendedName>
</protein>
<dbReference type="PANTHER" id="PTHR12907">
    <property type="entry name" value="EGL NINE HOMOLOG-RELATED"/>
    <property type="match status" value="1"/>
</dbReference>
<dbReference type="PANTHER" id="PTHR12907:SF26">
    <property type="entry name" value="HIF PROLYL HYDROXYLASE, ISOFORM C"/>
    <property type="match status" value="1"/>
</dbReference>
<dbReference type="EMBL" id="JABAYA010000227">
    <property type="protein sequence ID" value="KAF7721889.1"/>
    <property type="molecule type" value="Genomic_DNA"/>
</dbReference>
<evidence type="ECO:0000259" key="7">
    <source>
        <dbReference type="PROSITE" id="PS51471"/>
    </source>
</evidence>
<dbReference type="GO" id="GO:0031418">
    <property type="term" value="F:L-ascorbic acid binding"/>
    <property type="evidence" value="ECO:0007669"/>
    <property type="project" value="UniProtKB-KW"/>
</dbReference>
<evidence type="ECO:0000256" key="2">
    <source>
        <dbReference type="ARBA" id="ARBA00022723"/>
    </source>
</evidence>
<evidence type="ECO:0000256" key="4">
    <source>
        <dbReference type="ARBA" id="ARBA00022964"/>
    </source>
</evidence>
<evidence type="ECO:0000313" key="8">
    <source>
        <dbReference type="EMBL" id="KAF7721889.1"/>
    </source>
</evidence>
<name>A0A8H7BLT5_9FUNG</name>
<dbReference type="GO" id="GO:0008198">
    <property type="term" value="F:ferrous iron binding"/>
    <property type="evidence" value="ECO:0007669"/>
    <property type="project" value="TreeGrafter"/>
</dbReference>
<dbReference type="InterPro" id="IPR005123">
    <property type="entry name" value="Oxoglu/Fe-dep_dioxygenase_dom"/>
</dbReference>
<dbReference type="GO" id="GO:0071456">
    <property type="term" value="P:cellular response to hypoxia"/>
    <property type="evidence" value="ECO:0007669"/>
    <property type="project" value="TreeGrafter"/>
</dbReference>
<dbReference type="PROSITE" id="PS51471">
    <property type="entry name" value="FE2OG_OXY"/>
    <property type="match status" value="1"/>
</dbReference>
<dbReference type="Pfam" id="PF13640">
    <property type="entry name" value="2OG-FeII_Oxy_3"/>
    <property type="match status" value="1"/>
</dbReference>